<name>A0A191ZE73_9GAMM</name>
<dbReference type="Proteomes" id="UP000078596">
    <property type="component" value="Chromosome"/>
</dbReference>
<dbReference type="KEGG" id="haz:A9404_01170"/>
<dbReference type="OrthoDB" id="9765575at2"/>
<dbReference type="AlphaFoldDB" id="A0A191ZE73"/>
<evidence type="ECO:0000256" key="5">
    <source>
        <dbReference type="ARBA" id="ARBA00022692"/>
    </source>
</evidence>
<keyword evidence="10" id="KW-1185">Reference proteome</keyword>
<evidence type="ECO:0000313" key="9">
    <source>
        <dbReference type="EMBL" id="ANJ66167.1"/>
    </source>
</evidence>
<dbReference type="GO" id="GO:1990281">
    <property type="term" value="C:efflux pump complex"/>
    <property type="evidence" value="ECO:0007669"/>
    <property type="project" value="TreeGrafter"/>
</dbReference>
<reference evidence="9 10" key="1">
    <citation type="submission" date="2016-06" db="EMBL/GenBank/DDBJ databases">
        <title>Insight into the functional genes involving in sulfur oxidation in Pearl River water.</title>
        <authorList>
            <person name="Luo J."/>
            <person name="Tan X."/>
            <person name="Lin W."/>
        </authorList>
    </citation>
    <scope>NUCLEOTIDE SEQUENCE [LARGE SCALE GENOMIC DNA]</scope>
    <source>
        <strain evidence="9 10">LS2</strain>
    </source>
</reference>
<feature type="chain" id="PRO_5008250337" description="Transporter" evidence="8">
    <location>
        <begin position="21"/>
        <end position="454"/>
    </location>
</feature>
<sequence length="454" mass="49196">MRHVQHLLWALSLVSAVAQAQTVNLQQATEMALNADPRIEEQRANVAAAQALIHRVEGEGGIRASVNLYAALAPRAKDGIFTNGTNTCPAGQSCTLRAGGNTIDDGITVTSGIMASIIKPLYTFGKLENYKTAAQYNKQVKADQVALAKGETWLTVRRAYYGYLTARDTRQFLTGVRNQLAESEKPLQKKADAGQGSLRDVYALENGLGQLDRYIAEAEGVEKIALDGLKTIIGVPIHDSLTVADDHVEPVTVPEGSLEKFANQALLDRPEMHMAESGLSAMRAYVQARKSERYPNIYAGVVASAEFTPGRDQINNPYIYDPLNQALVTPVLGIKWDFNPGVIAANVSDAEAEMRGVVAKAQLAQVGIPYQVAEAYHSVHALKTEIAALDKARVAAKRWMISSFLDFQAGLIDGGKLAEAVKANTVTQVDYLRAVNDFNMQVAQLKIATGDYPQ</sequence>
<comment type="similarity">
    <text evidence="2">Belongs to the outer membrane factor (OMF) (TC 1.B.17) family.</text>
</comment>
<dbReference type="PANTHER" id="PTHR30026">
    <property type="entry name" value="OUTER MEMBRANE PROTEIN TOLC"/>
    <property type="match status" value="1"/>
</dbReference>
<evidence type="ECO:0000256" key="6">
    <source>
        <dbReference type="ARBA" id="ARBA00023136"/>
    </source>
</evidence>
<protein>
    <recommendedName>
        <fullName evidence="11">Transporter</fullName>
    </recommendedName>
</protein>
<dbReference type="GO" id="GO:0015562">
    <property type="term" value="F:efflux transmembrane transporter activity"/>
    <property type="evidence" value="ECO:0007669"/>
    <property type="project" value="InterPro"/>
</dbReference>
<keyword evidence="8" id="KW-0732">Signal</keyword>
<dbReference type="GO" id="GO:0009279">
    <property type="term" value="C:cell outer membrane"/>
    <property type="evidence" value="ECO:0007669"/>
    <property type="project" value="UniProtKB-SubCell"/>
</dbReference>
<dbReference type="STRING" id="1860122.A9404_01170"/>
<dbReference type="InterPro" id="IPR051906">
    <property type="entry name" value="TolC-like"/>
</dbReference>
<evidence type="ECO:0000256" key="8">
    <source>
        <dbReference type="SAM" id="SignalP"/>
    </source>
</evidence>
<keyword evidence="5" id="KW-0812">Transmembrane</keyword>
<dbReference type="InterPro" id="IPR003423">
    <property type="entry name" value="OMP_efflux"/>
</dbReference>
<gene>
    <name evidence="9" type="ORF">A9404_01170</name>
</gene>
<dbReference type="EMBL" id="CP016027">
    <property type="protein sequence ID" value="ANJ66167.1"/>
    <property type="molecule type" value="Genomic_DNA"/>
</dbReference>
<evidence type="ECO:0000256" key="2">
    <source>
        <dbReference type="ARBA" id="ARBA00007613"/>
    </source>
</evidence>
<comment type="subcellular location">
    <subcellularLocation>
        <location evidence="1">Cell outer membrane</location>
    </subcellularLocation>
</comment>
<dbReference type="PANTHER" id="PTHR30026:SF13">
    <property type="entry name" value="MEMBRANE EFFLUX PROTEIN, PUTATIVE-RELATED"/>
    <property type="match status" value="1"/>
</dbReference>
<proteinExistence type="inferred from homology"/>
<evidence type="ECO:0000256" key="4">
    <source>
        <dbReference type="ARBA" id="ARBA00022452"/>
    </source>
</evidence>
<keyword evidence="6" id="KW-0472">Membrane</keyword>
<accession>A0A191ZE73</accession>
<evidence type="ECO:0008006" key="11">
    <source>
        <dbReference type="Google" id="ProtNLM"/>
    </source>
</evidence>
<dbReference type="SUPFAM" id="SSF56954">
    <property type="entry name" value="Outer membrane efflux proteins (OEP)"/>
    <property type="match status" value="1"/>
</dbReference>
<feature type="signal peptide" evidence="8">
    <location>
        <begin position="1"/>
        <end position="20"/>
    </location>
</feature>
<dbReference type="Pfam" id="PF02321">
    <property type="entry name" value="OEP"/>
    <property type="match status" value="1"/>
</dbReference>
<evidence type="ECO:0000256" key="1">
    <source>
        <dbReference type="ARBA" id="ARBA00004442"/>
    </source>
</evidence>
<dbReference type="GO" id="GO:0015288">
    <property type="term" value="F:porin activity"/>
    <property type="evidence" value="ECO:0007669"/>
    <property type="project" value="TreeGrafter"/>
</dbReference>
<keyword evidence="7" id="KW-0998">Cell outer membrane</keyword>
<evidence type="ECO:0000313" key="10">
    <source>
        <dbReference type="Proteomes" id="UP000078596"/>
    </source>
</evidence>
<dbReference type="Gene3D" id="1.20.1600.10">
    <property type="entry name" value="Outer membrane efflux proteins (OEP)"/>
    <property type="match status" value="1"/>
</dbReference>
<evidence type="ECO:0000256" key="7">
    <source>
        <dbReference type="ARBA" id="ARBA00023237"/>
    </source>
</evidence>
<keyword evidence="4" id="KW-1134">Transmembrane beta strand</keyword>
<dbReference type="RefSeq" id="WP_066097907.1">
    <property type="nucleotide sequence ID" value="NZ_CP016027.1"/>
</dbReference>
<evidence type="ECO:0000256" key="3">
    <source>
        <dbReference type="ARBA" id="ARBA00022448"/>
    </source>
</evidence>
<keyword evidence="3" id="KW-0813">Transport</keyword>
<organism evidence="9 10">
    <name type="scientific">Halothiobacillus diazotrophicus</name>
    <dbReference type="NCBI Taxonomy" id="1860122"/>
    <lineage>
        <taxon>Bacteria</taxon>
        <taxon>Pseudomonadati</taxon>
        <taxon>Pseudomonadota</taxon>
        <taxon>Gammaproteobacteria</taxon>
        <taxon>Chromatiales</taxon>
        <taxon>Halothiobacillaceae</taxon>
        <taxon>Halothiobacillus</taxon>
    </lineage>
</organism>